<evidence type="ECO:0000256" key="7">
    <source>
        <dbReference type="SAM" id="Phobius"/>
    </source>
</evidence>
<keyword evidence="5 7" id="KW-1133">Transmembrane helix</keyword>
<dbReference type="InterPro" id="IPR037185">
    <property type="entry name" value="EmrE-like"/>
</dbReference>
<dbReference type="Pfam" id="PF00892">
    <property type="entry name" value="EamA"/>
    <property type="match status" value="2"/>
</dbReference>
<feature type="transmembrane region" description="Helical" evidence="7">
    <location>
        <begin position="123"/>
        <end position="147"/>
    </location>
</feature>
<keyword evidence="10" id="KW-1185">Reference proteome</keyword>
<comment type="subcellular location">
    <subcellularLocation>
        <location evidence="1">Cell membrane</location>
        <topology evidence="1">Multi-pass membrane protein</topology>
    </subcellularLocation>
</comment>
<evidence type="ECO:0000259" key="8">
    <source>
        <dbReference type="Pfam" id="PF00892"/>
    </source>
</evidence>
<dbReference type="PANTHER" id="PTHR42920:SF5">
    <property type="entry name" value="EAMA DOMAIN-CONTAINING PROTEIN"/>
    <property type="match status" value="1"/>
</dbReference>
<keyword evidence="4 7" id="KW-0812">Transmembrane</keyword>
<dbReference type="Proteomes" id="UP000199652">
    <property type="component" value="Unassembled WGS sequence"/>
</dbReference>
<evidence type="ECO:0000256" key="5">
    <source>
        <dbReference type="ARBA" id="ARBA00022989"/>
    </source>
</evidence>
<name>A0A1H3IU92_EUBBA</name>
<feature type="transmembrane region" description="Helical" evidence="7">
    <location>
        <begin position="153"/>
        <end position="173"/>
    </location>
</feature>
<dbReference type="EMBL" id="FNOU01000025">
    <property type="protein sequence ID" value="SDY31306.1"/>
    <property type="molecule type" value="Genomic_DNA"/>
</dbReference>
<organism evidence="9 10">
    <name type="scientific">Eubacterium barkeri</name>
    <name type="common">Clostridium barkeri</name>
    <dbReference type="NCBI Taxonomy" id="1528"/>
    <lineage>
        <taxon>Bacteria</taxon>
        <taxon>Bacillati</taxon>
        <taxon>Bacillota</taxon>
        <taxon>Clostridia</taxon>
        <taxon>Eubacteriales</taxon>
        <taxon>Eubacteriaceae</taxon>
        <taxon>Eubacterium</taxon>
    </lineage>
</organism>
<feature type="transmembrane region" description="Helical" evidence="7">
    <location>
        <begin position="240"/>
        <end position="261"/>
    </location>
</feature>
<feature type="transmembrane region" description="Helical" evidence="7">
    <location>
        <begin position="68"/>
        <end position="86"/>
    </location>
</feature>
<reference evidence="10" key="1">
    <citation type="submission" date="2016-10" db="EMBL/GenBank/DDBJ databases">
        <authorList>
            <person name="Varghese N."/>
            <person name="Submissions S."/>
        </authorList>
    </citation>
    <scope>NUCLEOTIDE SEQUENCE [LARGE SCALE GENOMIC DNA]</scope>
    <source>
        <strain evidence="10">VPI 5359</strain>
    </source>
</reference>
<dbReference type="RefSeq" id="WP_242873583.1">
    <property type="nucleotide sequence ID" value="NZ_FNOU01000025.1"/>
</dbReference>
<evidence type="ECO:0000256" key="3">
    <source>
        <dbReference type="ARBA" id="ARBA00022475"/>
    </source>
</evidence>
<accession>A0A1H3IU92</accession>
<gene>
    <name evidence="9" type="ORF">SAMN04488579_1252</name>
</gene>
<feature type="transmembrane region" description="Helical" evidence="7">
    <location>
        <begin position="180"/>
        <end position="199"/>
    </location>
</feature>
<dbReference type="PANTHER" id="PTHR42920">
    <property type="entry name" value="OS03G0707200 PROTEIN-RELATED"/>
    <property type="match status" value="1"/>
</dbReference>
<feature type="transmembrane region" description="Helical" evidence="7">
    <location>
        <begin position="35"/>
        <end position="56"/>
    </location>
</feature>
<dbReference type="InterPro" id="IPR051258">
    <property type="entry name" value="Diverse_Substrate_Transporter"/>
</dbReference>
<dbReference type="AlphaFoldDB" id="A0A1H3IU92"/>
<feature type="transmembrane region" description="Helical" evidence="7">
    <location>
        <begin position="267"/>
        <end position="289"/>
    </location>
</feature>
<feature type="transmembrane region" description="Helical" evidence="7">
    <location>
        <begin position="98"/>
        <end position="116"/>
    </location>
</feature>
<proteinExistence type="inferred from homology"/>
<dbReference type="SUPFAM" id="SSF103481">
    <property type="entry name" value="Multidrug resistance efflux transporter EmrE"/>
    <property type="match status" value="2"/>
</dbReference>
<keyword evidence="6 7" id="KW-0472">Membrane</keyword>
<evidence type="ECO:0000256" key="4">
    <source>
        <dbReference type="ARBA" id="ARBA00022692"/>
    </source>
</evidence>
<evidence type="ECO:0000256" key="2">
    <source>
        <dbReference type="ARBA" id="ARBA00007362"/>
    </source>
</evidence>
<dbReference type="InterPro" id="IPR000620">
    <property type="entry name" value="EamA_dom"/>
</dbReference>
<feature type="transmembrane region" description="Helical" evidence="7">
    <location>
        <begin position="211"/>
        <end position="228"/>
    </location>
</feature>
<dbReference type="GO" id="GO:0005886">
    <property type="term" value="C:plasma membrane"/>
    <property type="evidence" value="ECO:0007669"/>
    <property type="project" value="UniProtKB-SubCell"/>
</dbReference>
<dbReference type="STRING" id="1528.SAMN04488579_1252"/>
<feature type="transmembrane region" description="Helical" evidence="7">
    <location>
        <begin position="9"/>
        <end position="29"/>
    </location>
</feature>
<evidence type="ECO:0000256" key="1">
    <source>
        <dbReference type="ARBA" id="ARBA00004651"/>
    </source>
</evidence>
<sequence length="300" mass="33232">MKTSTKHSIYAKITLFAAALIWGSSFFVMKNVVDVFPPSLLLAVRFTIGFVLLSLFFFKRLKSLNWEYLKIGAIIGFFLAMAYGIQTLGLTDTTPGKNAFLTAVYCVIVPFLYWIVDKRRPDGYNILAAFLCIGGIGLVSLSGGFSITFGDSFSLLSGLFYALHIVAVAKLGVGRDMTLITILQFGYAALFCWIIGLTTETWPGVIPSDCFYQLVYLGVFATTIALLFQNIGLKWENPSSASIILSLESVFGVLFSVLFYGEQMSGRLFLGFFIIFIAIIISETKLSFLRKNTIKKDPMP</sequence>
<keyword evidence="3" id="KW-1003">Cell membrane</keyword>
<evidence type="ECO:0000313" key="9">
    <source>
        <dbReference type="EMBL" id="SDY31306.1"/>
    </source>
</evidence>
<evidence type="ECO:0000313" key="10">
    <source>
        <dbReference type="Proteomes" id="UP000199652"/>
    </source>
</evidence>
<evidence type="ECO:0000256" key="6">
    <source>
        <dbReference type="ARBA" id="ARBA00023136"/>
    </source>
</evidence>
<protein>
    <submittedName>
        <fullName evidence="9">Permease of the drug/metabolite transporter (DMT) superfamily</fullName>
    </submittedName>
</protein>
<feature type="domain" description="EamA" evidence="8">
    <location>
        <begin position="149"/>
        <end position="281"/>
    </location>
</feature>
<comment type="similarity">
    <text evidence="2">Belongs to the EamA transporter family.</text>
</comment>
<feature type="domain" description="EamA" evidence="8">
    <location>
        <begin position="13"/>
        <end position="140"/>
    </location>
</feature>